<dbReference type="PANTHER" id="PTHR31570:SF1">
    <property type="entry name" value="HAUS AUGMIN-LIKE COMPLEX SUBUNIT 1"/>
    <property type="match status" value="1"/>
</dbReference>
<dbReference type="InterPro" id="IPR026243">
    <property type="entry name" value="HAUS1"/>
</dbReference>
<reference evidence="11" key="3">
    <citation type="submission" date="2025-09" db="UniProtKB">
        <authorList>
            <consortium name="Ensembl"/>
        </authorList>
    </citation>
    <scope>IDENTIFICATION</scope>
</reference>
<dbReference type="Proteomes" id="UP000472267">
    <property type="component" value="Chromosome 10"/>
</dbReference>
<evidence type="ECO:0000256" key="3">
    <source>
        <dbReference type="ARBA" id="ARBA00022490"/>
    </source>
</evidence>
<evidence type="ECO:0000256" key="2">
    <source>
        <dbReference type="ARBA" id="ARBA00005479"/>
    </source>
</evidence>
<dbReference type="OMA" id="REYESEX"/>
<accession>A0A672GYX4</accession>
<dbReference type="FunCoup" id="A0A672GYX4">
    <property type="interactions" value="449"/>
</dbReference>
<evidence type="ECO:0000256" key="8">
    <source>
        <dbReference type="ARBA" id="ARBA00023212"/>
    </source>
</evidence>
<reference evidence="11" key="2">
    <citation type="submission" date="2025-08" db="UniProtKB">
        <authorList>
            <consortium name="Ensembl"/>
        </authorList>
    </citation>
    <scope>IDENTIFICATION</scope>
</reference>
<dbReference type="GO" id="GO:0051225">
    <property type="term" value="P:spindle assembly"/>
    <property type="evidence" value="ECO:0007669"/>
    <property type="project" value="InterPro"/>
</dbReference>
<dbReference type="GO" id="GO:0070652">
    <property type="term" value="C:HAUS complex"/>
    <property type="evidence" value="ECO:0007669"/>
    <property type="project" value="InterPro"/>
</dbReference>
<evidence type="ECO:0000256" key="9">
    <source>
        <dbReference type="ARBA" id="ARBA00023306"/>
    </source>
</evidence>
<feature type="coiled-coil region" evidence="10">
    <location>
        <begin position="116"/>
        <end position="150"/>
    </location>
</feature>
<name>A0A672GYX4_SALFA</name>
<keyword evidence="4" id="KW-0132">Cell division</keyword>
<dbReference type="Ensembl" id="ENSSFAT00005017384.1">
    <property type="protein sequence ID" value="ENSSFAP00005016729.1"/>
    <property type="gene ID" value="ENSSFAG00005008867.1"/>
</dbReference>
<keyword evidence="3" id="KW-0963">Cytoplasm</keyword>
<keyword evidence="12" id="KW-1185">Reference proteome</keyword>
<evidence type="ECO:0000256" key="1">
    <source>
        <dbReference type="ARBA" id="ARBA00004186"/>
    </source>
</evidence>
<protein>
    <submittedName>
        <fullName evidence="11">HAUS augmin-like complex, subunit 1</fullName>
    </submittedName>
</protein>
<dbReference type="Pfam" id="PF25762">
    <property type="entry name" value="HAUS1"/>
    <property type="match status" value="1"/>
</dbReference>
<evidence type="ECO:0000256" key="7">
    <source>
        <dbReference type="ARBA" id="ARBA00023054"/>
    </source>
</evidence>
<proteinExistence type="inferred from homology"/>
<comment type="similarity">
    <text evidence="2">Belongs to the HAUS1 family.</text>
</comment>
<dbReference type="PANTHER" id="PTHR31570">
    <property type="entry name" value="HAUS AUGMIN-LIKE COMPLEX SUBUNIT 1"/>
    <property type="match status" value="1"/>
</dbReference>
<dbReference type="GO" id="GO:0051301">
    <property type="term" value="P:cell division"/>
    <property type="evidence" value="ECO:0007669"/>
    <property type="project" value="UniProtKB-KW"/>
</dbReference>
<dbReference type="GO" id="GO:0005874">
    <property type="term" value="C:microtubule"/>
    <property type="evidence" value="ECO:0007669"/>
    <property type="project" value="UniProtKB-KW"/>
</dbReference>
<dbReference type="InParanoid" id="A0A672GYX4"/>
<reference evidence="11" key="1">
    <citation type="submission" date="2019-06" db="EMBL/GenBank/DDBJ databases">
        <authorList>
            <consortium name="Wellcome Sanger Institute Data Sharing"/>
        </authorList>
    </citation>
    <scope>NUCLEOTIDE SEQUENCE [LARGE SCALE GENOMIC DNA]</scope>
</reference>
<gene>
    <name evidence="11" type="primary">haus1</name>
</gene>
<evidence type="ECO:0000256" key="6">
    <source>
        <dbReference type="ARBA" id="ARBA00022776"/>
    </source>
</evidence>
<comment type="subcellular location">
    <subcellularLocation>
        <location evidence="1">Cytoplasm</location>
        <location evidence="1">Cytoskeleton</location>
        <location evidence="1">Spindle</location>
    </subcellularLocation>
</comment>
<organism evidence="11 12">
    <name type="scientific">Salarias fasciatus</name>
    <name type="common">Jewelled blenny</name>
    <name type="synonym">Blennius fasciatus</name>
    <dbReference type="NCBI Taxonomy" id="181472"/>
    <lineage>
        <taxon>Eukaryota</taxon>
        <taxon>Metazoa</taxon>
        <taxon>Chordata</taxon>
        <taxon>Craniata</taxon>
        <taxon>Vertebrata</taxon>
        <taxon>Euteleostomi</taxon>
        <taxon>Actinopterygii</taxon>
        <taxon>Neopterygii</taxon>
        <taxon>Teleostei</taxon>
        <taxon>Neoteleostei</taxon>
        <taxon>Acanthomorphata</taxon>
        <taxon>Ovalentaria</taxon>
        <taxon>Blenniimorphae</taxon>
        <taxon>Blenniiformes</taxon>
        <taxon>Blennioidei</taxon>
        <taxon>Blenniidae</taxon>
        <taxon>Salariinae</taxon>
        <taxon>Salarias</taxon>
    </lineage>
</organism>
<evidence type="ECO:0000256" key="5">
    <source>
        <dbReference type="ARBA" id="ARBA00022701"/>
    </source>
</evidence>
<dbReference type="PRINTS" id="PR02087">
    <property type="entry name" value="HAUSAUGMINL1"/>
</dbReference>
<keyword evidence="7 10" id="KW-0175">Coiled coil</keyword>
<dbReference type="GO" id="GO:0005819">
    <property type="term" value="C:spindle"/>
    <property type="evidence" value="ECO:0007669"/>
    <property type="project" value="UniProtKB-SubCell"/>
</dbReference>
<evidence type="ECO:0000256" key="10">
    <source>
        <dbReference type="SAM" id="Coils"/>
    </source>
</evidence>
<keyword evidence="5" id="KW-0493">Microtubule</keyword>
<keyword evidence="9" id="KW-0131">Cell cycle</keyword>
<dbReference type="AlphaFoldDB" id="A0A672GYX4"/>
<evidence type="ECO:0000313" key="11">
    <source>
        <dbReference type="Ensembl" id="ENSSFAP00005016729.1"/>
    </source>
</evidence>
<evidence type="ECO:0000256" key="4">
    <source>
        <dbReference type="ARBA" id="ARBA00022618"/>
    </source>
</evidence>
<keyword evidence="8" id="KW-0206">Cytoskeleton</keyword>
<evidence type="ECO:0000313" key="12">
    <source>
        <dbReference type="Proteomes" id="UP000472267"/>
    </source>
</evidence>
<dbReference type="GO" id="GO:0007098">
    <property type="term" value="P:centrosome cycle"/>
    <property type="evidence" value="ECO:0007669"/>
    <property type="project" value="TreeGrafter"/>
</dbReference>
<dbReference type="GO" id="GO:0005829">
    <property type="term" value="C:cytosol"/>
    <property type="evidence" value="ECO:0007669"/>
    <property type="project" value="TreeGrafter"/>
</dbReference>
<keyword evidence="6" id="KW-0498">Mitosis</keyword>
<sequence>MCENVKKVSSWLGAVFGEGSVPQFEMNARTVEILNQLMQSSEASCRDTALLIEDYKQKAAEYHAEGDHLQDILQQSLNLSPASLSVSAARYLSILVESAVVLGVRDTSLSSYFPAINSLTNELLEAEKSNRKLKRELKAVRNKVGDTLKKNLLDLKKTIKLQAEEKVKVDQRQLNMDFMKAKNDELSIRQKKSEVLSSEFIPLQEVAALHNKINPLREKLASYMDLSPVRHPDSSQTEVD</sequence>